<feature type="compositionally biased region" description="Acidic residues" evidence="1">
    <location>
        <begin position="356"/>
        <end position="367"/>
    </location>
</feature>
<accession>A0A9P3PFR0</accession>
<feature type="region of interest" description="Disordered" evidence="1">
    <location>
        <begin position="53"/>
        <end position="73"/>
    </location>
</feature>
<feature type="region of interest" description="Disordered" evidence="1">
    <location>
        <begin position="444"/>
        <end position="465"/>
    </location>
</feature>
<organism evidence="2 3">
    <name type="scientific">Lyophyllum shimeji</name>
    <name type="common">Hon-shimeji</name>
    <name type="synonym">Tricholoma shimeji</name>
    <dbReference type="NCBI Taxonomy" id="47721"/>
    <lineage>
        <taxon>Eukaryota</taxon>
        <taxon>Fungi</taxon>
        <taxon>Dikarya</taxon>
        <taxon>Basidiomycota</taxon>
        <taxon>Agaricomycotina</taxon>
        <taxon>Agaricomycetes</taxon>
        <taxon>Agaricomycetidae</taxon>
        <taxon>Agaricales</taxon>
        <taxon>Tricholomatineae</taxon>
        <taxon>Lyophyllaceae</taxon>
        <taxon>Lyophyllum</taxon>
    </lineage>
</organism>
<evidence type="ECO:0008006" key="4">
    <source>
        <dbReference type="Google" id="ProtNLM"/>
    </source>
</evidence>
<feature type="compositionally biased region" description="Basic and acidic residues" evidence="1">
    <location>
        <begin position="786"/>
        <end position="799"/>
    </location>
</feature>
<feature type="compositionally biased region" description="Pro residues" evidence="1">
    <location>
        <begin position="873"/>
        <end position="884"/>
    </location>
</feature>
<dbReference type="Proteomes" id="UP001063166">
    <property type="component" value="Unassembled WGS sequence"/>
</dbReference>
<feature type="compositionally biased region" description="Basic and acidic residues" evidence="1">
    <location>
        <begin position="176"/>
        <end position="187"/>
    </location>
</feature>
<reference evidence="2" key="1">
    <citation type="submission" date="2022-07" db="EMBL/GenBank/DDBJ databases">
        <title>The genome of Lyophyllum shimeji provides insight into the initial evolution of ectomycorrhizal fungal genome.</title>
        <authorList>
            <person name="Kobayashi Y."/>
            <person name="Shibata T."/>
            <person name="Hirakawa H."/>
            <person name="Shigenobu S."/>
            <person name="Nishiyama T."/>
            <person name="Yamada A."/>
            <person name="Hasebe M."/>
            <person name="Kawaguchi M."/>
        </authorList>
    </citation>
    <scope>NUCLEOTIDE SEQUENCE</scope>
    <source>
        <strain evidence="2">AT787</strain>
    </source>
</reference>
<feature type="region of interest" description="Disordered" evidence="1">
    <location>
        <begin position="356"/>
        <end position="412"/>
    </location>
</feature>
<feature type="compositionally biased region" description="Polar residues" evidence="1">
    <location>
        <begin position="773"/>
        <end position="785"/>
    </location>
</feature>
<feature type="region of interest" description="Disordered" evidence="1">
    <location>
        <begin position="155"/>
        <end position="187"/>
    </location>
</feature>
<evidence type="ECO:0000313" key="2">
    <source>
        <dbReference type="EMBL" id="GLB34619.1"/>
    </source>
</evidence>
<feature type="compositionally biased region" description="Basic residues" evidence="1">
    <location>
        <begin position="800"/>
        <end position="813"/>
    </location>
</feature>
<dbReference type="OrthoDB" id="3065975at2759"/>
<comment type="caution">
    <text evidence="2">The sequence shown here is derived from an EMBL/GenBank/DDBJ whole genome shotgun (WGS) entry which is preliminary data.</text>
</comment>
<dbReference type="AlphaFoldDB" id="A0A9P3PFR0"/>
<proteinExistence type="predicted"/>
<feature type="compositionally biased region" description="Basic and acidic residues" evidence="1">
    <location>
        <begin position="368"/>
        <end position="378"/>
    </location>
</feature>
<name>A0A9P3PFR0_LYOSH</name>
<evidence type="ECO:0000256" key="1">
    <source>
        <dbReference type="SAM" id="MobiDB-lite"/>
    </source>
</evidence>
<feature type="region of interest" description="Disordered" evidence="1">
    <location>
        <begin position="864"/>
        <end position="899"/>
    </location>
</feature>
<dbReference type="EMBL" id="BRPK01000002">
    <property type="protein sequence ID" value="GLB34619.1"/>
    <property type="molecule type" value="Genomic_DNA"/>
</dbReference>
<gene>
    <name evidence="2" type="ORF">LshimejAT787_0201840</name>
</gene>
<keyword evidence="3" id="KW-1185">Reference proteome</keyword>
<sequence length="983" mass="109139">MDIKPEDLGPCRNPQCSAGCGVFYAVFSPSIAVAITKCLVCGCFGAQHLKPGASGVPSAPPAPEKAAPRSAHRTYGASTANTMFGSRTASSFSSSSVPMSGAPREFLARKADDGANSTGPFRKHAQDRQENIAGKGGLNEPLSGPKPTFYPAKEAQIASDLYPNQENERRKRKRWETKQKNQTGDKKAKKEVLKVYTVVVVEGTKAVARDTYKKPSATKLTSLSEAGYVKKVELGASFDRDQIRDAVDAAFAPKLANFFAAGWRPLRAKLPQELNVSGEFVRKKGVSCRLRPLKMGTEGLTMENWNRCLSNSSVRGAGQAYKQLIFIALSPSAPNLPFLNAVYGPDTLRHDLPSEESEFEMAEDADDEHQANDNDKKTSTANPAAADEDDDDDMYTPYNSPGPDTAATDNASAHENEGKLFDTESSTSEPGPDWEKDYLRETAAEKDSADAPVSDVASDGEHSFSNADGLQAEEQEAKPVYPPSHLRAQRLLKNVSKPDFRARWWSDNPVPALRELVEFLPLLREFTKLAVDSMPPLMDLKQYLEYINTRLLCSGHVRGIINVSSALEAGPLSSDIEACFDDVFIVGQGGIDVLFKMLDIIYLAFHRIPTPSHPELNKFYLSLSEGILGLSLALLNCVKHFRSKYHRSIWDPRNGIRELEVIYRQYGHRLPVAPPINRISQSLRGPISFQTASCAELSFLLTDLFGDRKDPKEMLHATMIGGEHGLGLFIDSFVSYVLDDMEINDSYMDVIKVVNACCLALARKVRNYVKSLKPNTENETSQSTRENLRRSARTSEKAKGAGHRNTKNGRLKKSPQFTTYPLPLESESNDDMTNTESLPSDWYNEDIKEGGPDIKARRAQRHPIFVPSDPEPEPAPKPPTPPPRPRPRPTGKKPQTPLSQDAQDIQDAQAMLAVTSWACLIKKVLDRFPHPKQKRTTYDDLENLTRKEQYRRMILRYHPDHNGMSPHWQQLSTIITQALNARR</sequence>
<feature type="region of interest" description="Disordered" evidence="1">
    <location>
        <begin position="773"/>
        <end position="850"/>
    </location>
</feature>
<evidence type="ECO:0000313" key="3">
    <source>
        <dbReference type="Proteomes" id="UP001063166"/>
    </source>
</evidence>
<protein>
    <recommendedName>
        <fullName evidence="4">J domain-containing protein</fullName>
    </recommendedName>
</protein>